<keyword evidence="2" id="KW-0472">Membrane</keyword>
<dbReference type="InterPro" id="IPR028087">
    <property type="entry name" value="Tad_N"/>
</dbReference>
<name>A0ABV2YTM2_9ACTN</name>
<evidence type="ECO:0000259" key="3">
    <source>
        <dbReference type="Pfam" id="PF13400"/>
    </source>
</evidence>
<evidence type="ECO:0000313" key="5">
    <source>
        <dbReference type="Proteomes" id="UP001550853"/>
    </source>
</evidence>
<evidence type="ECO:0000313" key="4">
    <source>
        <dbReference type="EMBL" id="MEU3709094.1"/>
    </source>
</evidence>
<accession>A0ABV2YTM2</accession>
<dbReference type="EMBL" id="JBEZVI010000002">
    <property type="protein sequence ID" value="MEU3709094.1"/>
    <property type="molecule type" value="Genomic_DNA"/>
</dbReference>
<dbReference type="Pfam" id="PF13400">
    <property type="entry name" value="Tad"/>
    <property type="match status" value="1"/>
</dbReference>
<evidence type="ECO:0000256" key="1">
    <source>
        <dbReference type="SAM" id="MobiDB-lite"/>
    </source>
</evidence>
<sequence>MTAPAARPPRDAGQAFPVYIVAVAGLLFLALAFFAVGQAAASRGGAQTAADAAALAAGQKYRDRLTESFLDALRSGADWRDLLEGRGADSRTACDSAGWFAGRNDAVLTDCTPDSWPTSFAVQVRARSAVGHSVVPGTESAHAEARATAVVEPRCRADASDDTPPKTGPHTPGGGVPSSTPGPGTGDTGAGKGEHGPDGTDDAPLPGLVCDGKAWHLVPGDLHDGRGLPGAADLFAVRLAR</sequence>
<feature type="transmembrane region" description="Helical" evidence="2">
    <location>
        <begin position="16"/>
        <end position="36"/>
    </location>
</feature>
<dbReference type="RefSeq" id="WP_030287946.1">
    <property type="nucleotide sequence ID" value="NZ_JBEZVI010000002.1"/>
</dbReference>
<comment type="caution">
    <text evidence="4">The sequence shown here is derived from an EMBL/GenBank/DDBJ whole genome shotgun (WGS) entry which is preliminary data.</text>
</comment>
<organism evidence="4 5">
    <name type="scientific">Streptomyces catenulae</name>
    <dbReference type="NCBI Taxonomy" id="66875"/>
    <lineage>
        <taxon>Bacteria</taxon>
        <taxon>Bacillati</taxon>
        <taxon>Actinomycetota</taxon>
        <taxon>Actinomycetes</taxon>
        <taxon>Kitasatosporales</taxon>
        <taxon>Streptomycetaceae</taxon>
        <taxon>Streptomyces</taxon>
    </lineage>
</organism>
<keyword evidence="5" id="KW-1185">Reference proteome</keyword>
<gene>
    <name evidence="4" type="ORF">AB0E61_03230</name>
</gene>
<reference evidence="4 5" key="1">
    <citation type="submission" date="2024-06" db="EMBL/GenBank/DDBJ databases">
        <title>The Natural Products Discovery Center: Release of the First 8490 Sequenced Strains for Exploring Actinobacteria Biosynthetic Diversity.</title>
        <authorList>
            <person name="Kalkreuter E."/>
            <person name="Kautsar S.A."/>
            <person name="Yang D."/>
            <person name="Bader C.D."/>
            <person name="Teijaro C.N."/>
            <person name="Fluegel L."/>
            <person name="Davis C.M."/>
            <person name="Simpson J.R."/>
            <person name="Lauterbach L."/>
            <person name="Steele A.D."/>
            <person name="Gui C."/>
            <person name="Meng S."/>
            <person name="Li G."/>
            <person name="Viehrig K."/>
            <person name="Ye F."/>
            <person name="Su P."/>
            <person name="Kiefer A.F."/>
            <person name="Nichols A."/>
            <person name="Cepeda A.J."/>
            <person name="Yan W."/>
            <person name="Fan B."/>
            <person name="Jiang Y."/>
            <person name="Adhikari A."/>
            <person name="Zheng C.-J."/>
            <person name="Schuster L."/>
            <person name="Cowan T.M."/>
            <person name="Smanski M.J."/>
            <person name="Chevrette M.G."/>
            <person name="De Carvalho L.P.S."/>
            <person name="Shen B."/>
        </authorList>
    </citation>
    <scope>NUCLEOTIDE SEQUENCE [LARGE SCALE GENOMIC DNA]</scope>
    <source>
        <strain evidence="4 5">NPDC033039</strain>
    </source>
</reference>
<proteinExistence type="predicted"/>
<dbReference type="Proteomes" id="UP001550853">
    <property type="component" value="Unassembled WGS sequence"/>
</dbReference>
<keyword evidence="2" id="KW-0812">Transmembrane</keyword>
<evidence type="ECO:0000256" key="2">
    <source>
        <dbReference type="SAM" id="Phobius"/>
    </source>
</evidence>
<keyword evidence="2" id="KW-1133">Transmembrane helix</keyword>
<feature type="region of interest" description="Disordered" evidence="1">
    <location>
        <begin position="134"/>
        <end position="207"/>
    </location>
</feature>
<protein>
    <submittedName>
        <fullName evidence="4">Pilus assembly protein TadG-related protein</fullName>
    </submittedName>
</protein>
<feature type="domain" description="Putative Flp pilus-assembly TadG-like N-terminal" evidence="3">
    <location>
        <begin position="13"/>
        <end position="59"/>
    </location>
</feature>